<feature type="region of interest" description="Disordered" evidence="1">
    <location>
        <begin position="493"/>
        <end position="552"/>
    </location>
</feature>
<proteinExistence type="predicted"/>
<evidence type="ECO:0000256" key="1">
    <source>
        <dbReference type="SAM" id="MobiDB-lite"/>
    </source>
</evidence>
<gene>
    <name evidence="2" type="ORF">RDB_LOCUS170640</name>
</gene>
<feature type="region of interest" description="Disordered" evidence="1">
    <location>
        <begin position="48"/>
        <end position="74"/>
    </location>
</feature>
<feature type="compositionally biased region" description="Basic residues" evidence="1">
    <location>
        <begin position="1"/>
        <end position="14"/>
    </location>
</feature>
<feature type="region of interest" description="Disordered" evidence="1">
    <location>
        <begin position="1"/>
        <end position="31"/>
    </location>
</feature>
<feature type="compositionally biased region" description="Polar residues" evidence="1">
    <location>
        <begin position="48"/>
        <end position="64"/>
    </location>
</feature>
<evidence type="ECO:0000313" key="3">
    <source>
        <dbReference type="Proteomes" id="UP000663846"/>
    </source>
</evidence>
<reference evidence="2" key="1">
    <citation type="submission" date="2021-01" db="EMBL/GenBank/DDBJ databases">
        <authorList>
            <person name="Kaushik A."/>
        </authorList>
    </citation>
    <scope>NUCLEOTIDE SEQUENCE</scope>
    <source>
        <strain evidence="2">AG1-1C</strain>
    </source>
</reference>
<protein>
    <submittedName>
        <fullName evidence="2">Uncharacterized protein</fullName>
    </submittedName>
</protein>
<name>A0A8H3BZC8_9AGAM</name>
<evidence type="ECO:0000313" key="2">
    <source>
        <dbReference type="EMBL" id="CAE6468311.1"/>
    </source>
</evidence>
<dbReference type="Gene3D" id="2.130.10.10">
    <property type="entry name" value="YVTN repeat-like/Quinoprotein amine dehydrogenase"/>
    <property type="match status" value="1"/>
</dbReference>
<dbReference type="SUPFAM" id="SSF69322">
    <property type="entry name" value="Tricorn protease domain 2"/>
    <property type="match status" value="1"/>
</dbReference>
<dbReference type="AlphaFoldDB" id="A0A8H3BZC8"/>
<feature type="compositionally biased region" description="Basic and acidic residues" evidence="1">
    <location>
        <begin position="498"/>
        <end position="508"/>
    </location>
</feature>
<dbReference type="EMBL" id="CAJMWS010000902">
    <property type="protein sequence ID" value="CAE6468311.1"/>
    <property type="molecule type" value="Genomic_DNA"/>
</dbReference>
<comment type="caution">
    <text evidence="2">The sequence shown here is derived from an EMBL/GenBank/DDBJ whole genome shotgun (WGS) entry which is preliminary data.</text>
</comment>
<accession>A0A8H3BZC8</accession>
<dbReference type="InterPro" id="IPR015943">
    <property type="entry name" value="WD40/YVTN_repeat-like_dom_sf"/>
</dbReference>
<sequence>MHSTRPHARHRRRPGTGAPTPSQPFPQAPAPLRAKLYEYLEEIPNDSVSVQDSYKGHSSSNVQESPPEGTLRPKRIYIPLPPSQTPVAIPPSLSQYPLFKPRRRNIAPGDKAIQLASPFHLLVGPSLPLGPSPLTAPPLQLNPLNPRGLDPEQDARRSPPRSRSSATRPPSPRQPSPAGNKHLFDVPGPMMLDQFDALSELSPIKKLDRNIYAATRAFLIDMTSAGNHLAVITNEGGALVWEIPKSFGQQFSNQVYILDLKEADATFCGLPIYLDQIKQIAKVFEVLSPIANFAFDYTTNSVAILSFGGMICFFVIEGGYPLWKATIRGYGHPSSLDIYDWGMLIGWKNGTILELFTPLSTNVISTLQFMNNADSGVENDENSHTCHCYDARFRTLWVAHSTRASLLAVHVPVEADNPRPESVHNNPSQVFEKIIEVPTASPISTISLAPRDVNESEHLNMVRMYVMDNSGLNRITITQRTIESINHATSTLTAGTLQKERHVPEPKGLDGAQEDLHTNSPGPVTNKDPPKSNQTEAFAQHPVPVCRDENKLGSRKSPKKIIKLRVDVSADWDSIKAKANCITILPLTQFISSTISNKPTAFLTFDHGDIPGPMFMVDTFLAYGMTDGRIGLVFRRNGARAVVKLPAAFGRSASIVDLAVFGNHLACITDGGGAVVWNIPNAHGRGRGTLTTPLLQVQPCGLRKVKWYDQGKIAFLSASEVCLFDIHELRPFFGDLFVPWKDLVQFAQRYSVSSFLVSFTFDSSDATLATISVDSVLSIWSTETQRTIWQEKIPGDGDPSSIHILDNGLIIGRNRGCTIQLLARRSANVLSTITFVHAHNQDAKTSRQMYAHFCYDDRLRTVWIINSERSSLIAVQVSIALNNSDLGAGEALGTFEKIAEFPTPVPIDGLSALMSEDAQGPSLAVVTTVSKETRVDLLALDQSIFEDSLQVLHAETPSSRITESLNGVPASLETEKLKEIIKQSKIHQYFEAKDQSLSPKLGMITEPSITEVIISGAMDIAHTKEMSTDDMFECLTRHGCPDLTNSMNPSAYSKGFVMAGGFGDIWKGKLHDGTTVAIKVWRFRTINEDAGKDIKVPHITI</sequence>
<feature type="region of interest" description="Disordered" evidence="1">
    <location>
        <begin position="133"/>
        <end position="185"/>
    </location>
</feature>
<organism evidence="2 3">
    <name type="scientific">Rhizoctonia solani</name>
    <dbReference type="NCBI Taxonomy" id="456999"/>
    <lineage>
        <taxon>Eukaryota</taxon>
        <taxon>Fungi</taxon>
        <taxon>Dikarya</taxon>
        <taxon>Basidiomycota</taxon>
        <taxon>Agaricomycotina</taxon>
        <taxon>Agaricomycetes</taxon>
        <taxon>Cantharellales</taxon>
        <taxon>Ceratobasidiaceae</taxon>
        <taxon>Rhizoctonia</taxon>
    </lineage>
</organism>
<dbReference type="Proteomes" id="UP000663846">
    <property type="component" value="Unassembled WGS sequence"/>
</dbReference>